<feature type="signal peptide" evidence="1">
    <location>
        <begin position="1"/>
        <end position="22"/>
    </location>
</feature>
<organism evidence="2">
    <name type="scientific">Zooxanthella nutricula</name>
    <dbReference type="NCBI Taxonomy" id="1333877"/>
    <lineage>
        <taxon>Eukaryota</taxon>
        <taxon>Sar</taxon>
        <taxon>Alveolata</taxon>
        <taxon>Dinophyceae</taxon>
        <taxon>Peridiniales</taxon>
        <taxon>Peridiniales incertae sedis</taxon>
        <taxon>Zooxanthella</taxon>
    </lineage>
</organism>
<dbReference type="EMBL" id="HBGW01008556">
    <property type="protein sequence ID" value="CAD9505619.1"/>
    <property type="molecule type" value="Transcribed_RNA"/>
</dbReference>
<keyword evidence="1" id="KW-0732">Signal</keyword>
<sequence>MAALLAWLRGLGLALFVAEAAAGLGAVCPNAHGESDEIGLLQQGRAQHSSEQALSHAVDHTDLHFMQWNVGHPKPPQKQSIDFVASMLKNGSLDFFNVVNSPSLKFPENAKYKHVTQDCTKNANLDLTTLFYNAERWRMISKEDGFCLSTGKPDKGSDAAVVAWFEHKTSGLKLEVVGAHFSVYTALFGTWWSGNSVLRSHLKQPPGYAFLFLGDTNAFQRTALSTNHDFTKAWGVKQQIASTPTKGPTLSNFLATGLRPLFGYWNADRIITSLSVPAMSVHILKVADFVKPTESSMHDPIQLAVKASAFS</sequence>
<accession>A0A6V0D6E1</accession>
<name>A0A6V0D6E1_9DINO</name>
<reference evidence="2" key="1">
    <citation type="submission" date="2021-01" db="EMBL/GenBank/DDBJ databases">
        <authorList>
            <person name="Corre E."/>
            <person name="Pelletier E."/>
            <person name="Niang G."/>
            <person name="Scheremetjew M."/>
            <person name="Finn R."/>
            <person name="Kale V."/>
            <person name="Holt S."/>
            <person name="Cochrane G."/>
            <person name="Meng A."/>
            <person name="Brown T."/>
            <person name="Cohen L."/>
        </authorList>
    </citation>
    <scope>NUCLEOTIDE SEQUENCE</scope>
    <source>
        <strain evidence="2">RCC3387</strain>
    </source>
</reference>
<dbReference type="SUPFAM" id="SSF56219">
    <property type="entry name" value="DNase I-like"/>
    <property type="match status" value="1"/>
</dbReference>
<dbReference type="InterPro" id="IPR036691">
    <property type="entry name" value="Endo/exonu/phosph_ase_sf"/>
</dbReference>
<feature type="chain" id="PRO_5030160650" description="Endonuclease/exonuclease/phosphatase domain-containing protein" evidence="1">
    <location>
        <begin position="23"/>
        <end position="311"/>
    </location>
</feature>
<proteinExistence type="predicted"/>
<evidence type="ECO:0008006" key="3">
    <source>
        <dbReference type="Google" id="ProtNLM"/>
    </source>
</evidence>
<dbReference type="Gene3D" id="3.60.10.10">
    <property type="entry name" value="Endonuclease/exonuclease/phosphatase"/>
    <property type="match status" value="1"/>
</dbReference>
<evidence type="ECO:0000256" key="1">
    <source>
        <dbReference type="SAM" id="SignalP"/>
    </source>
</evidence>
<protein>
    <recommendedName>
        <fullName evidence="3">Endonuclease/exonuclease/phosphatase domain-containing protein</fullName>
    </recommendedName>
</protein>
<gene>
    <name evidence="2" type="ORF">BRAN1462_LOCUS5538</name>
</gene>
<evidence type="ECO:0000313" key="2">
    <source>
        <dbReference type="EMBL" id="CAD9505619.1"/>
    </source>
</evidence>
<dbReference type="AlphaFoldDB" id="A0A6V0D6E1"/>